<dbReference type="PRINTS" id="PR00119">
    <property type="entry name" value="CATATPASE"/>
</dbReference>
<dbReference type="GO" id="GO:0005391">
    <property type="term" value="F:P-type sodium:potassium-exchanging transporter activity"/>
    <property type="evidence" value="ECO:0007669"/>
    <property type="project" value="TreeGrafter"/>
</dbReference>
<dbReference type="Proteomes" id="UP000184387">
    <property type="component" value="Unassembled WGS sequence"/>
</dbReference>
<feature type="region of interest" description="Disordered" evidence="10">
    <location>
        <begin position="1"/>
        <end position="23"/>
    </location>
</feature>
<keyword evidence="14" id="KW-1185">Reference proteome</keyword>
<accession>A0A1M6P5Z6</accession>
<dbReference type="EMBL" id="FQZF01000029">
    <property type="protein sequence ID" value="SHK03296.1"/>
    <property type="molecule type" value="Genomic_DNA"/>
</dbReference>
<dbReference type="SUPFAM" id="SSF56784">
    <property type="entry name" value="HAD-like"/>
    <property type="match status" value="1"/>
</dbReference>
<dbReference type="GO" id="GO:0005886">
    <property type="term" value="C:plasma membrane"/>
    <property type="evidence" value="ECO:0007669"/>
    <property type="project" value="UniProtKB-SubCell"/>
</dbReference>
<dbReference type="RefSeq" id="WP_245818384.1">
    <property type="nucleotide sequence ID" value="NZ_FQZF01000029.1"/>
</dbReference>
<dbReference type="InterPro" id="IPR023298">
    <property type="entry name" value="ATPase_P-typ_TM_dom_sf"/>
</dbReference>
<name>A0A1M6P5Z6_9PROT</name>
<dbReference type="Pfam" id="PF00690">
    <property type="entry name" value="Cation_ATPase_N"/>
    <property type="match status" value="1"/>
</dbReference>
<dbReference type="GO" id="GO:1990573">
    <property type="term" value="P:potassium ion import across plasma membrane"/>
    <property type="evidence" value="ECO:0007669"/>
    <property type="project" value="TreeGrafter"/>
</dbReference>
<dbReference type="Gene3D" id="3.40.1110.10">
    <property type="entry name" value="Calcium-transporting ATPase, cytoplasmic domain N"/>
    <property type="match status" value="1"/>
</dbReference>
<sequence>MSDSSTFGEDRGARAVTPAGPQGLTEAAAAARLRQEGANDLPRAERRSVARVALDTVREPMFALLLSAGLIYLVIGDTGEALLLFVFATLSVTIAIAQEVRTERALDALRDLSSPRALVIRDGVRRRIPGREVVRGDLMVLAEGDRVPADAWLLSATALEADESLLTGESVPARKRARPPGGENVGGEDAAEEARVFSGTLVVGGEGLAQVTATGRHTALGRIGQALGEIEREPPRLRAQVRRLVRFFAVLGIGVSVLAALLHGLLNGDWLAAALGGIALAMAMLPEEFPLILTVFTVMGASRIARAGVLTRRAAAIEALGAATVLCTDKTGTLTQNRMMVAELRDAAGLLVHAARQEGGGPLLPAGAALARIAARASRAEGFDPMERALRELVAGLPGRGEPAGPDYPLRPDLLAMGRVWQEGEGNGSSVIAVKGAPEAVVGLCRLEAEEAAAVLAVAAGMAGRGLRVLGLAEARLAPGQALPAGLEAAPLAFRGLVGLVDPLRPSVPVAVAECRAAGIRVAMVTGDHPATAAAMARAAGLDSAPVVTGRELAAMPEEAFREAVRRAAVFARIPPELKLRIVEALKADGEVVGMTGDGVNDAPALKAAHIGIAMGGRGTDVAREAAAIVLLEDDFGSIVRTIRMGRRIFDNLRKAMGYVIAMHVPIAGLAFLPLAFGLPPIFGPLHIALLEMVVDPVCSIAFEAEPEEPDAMRRPPRAPDAPLISIAEFGWSALQGLAALAAAGTIYLLGLRAGLPEEVLRSRTFLTLLLASLGLILVNRVFGTSLRETVLRPNAALRWVLAAIGALLLVVFLLPPAAALFRLGPPGLSGMGGAVLAVLAMLALLEGVKLARAARRRRMAGAAARG</sequence>
<comment type="subcellular location">
    <subcellularLocation>
        <location evidence="1">Cell membrane</location>
        <topology evidence="1">Multi-pass membrane protein</topology>
    </subcellularLocation>
</comment>
<keyword evidence="8 11" id="KW-1133">Transmembrane helix</keyword>
<dbReference type="PROSITE" id="PS00154">
    <property type="entry name" value="ATPASE_E1_E2"/>
    <property type="match status" value="1"/>
</dbReference>
<dbReference type="InterPro" id="IPR006068">
    <property type="entry name" value="ATPase_P-typ_cation-transptr_C"/>
</dbReference>
<dbReference type="InterPro" id="IPR004014">
    <property type="entry name" value="ATPase_P-typ_cation-transptr_N"/>
</dbReference>
<feature type="transmembrane region" description="Helical" evidence="11">
    <location>
        <begin position="800"/>
        <end position="822"/>
    </location>
</feature>
<dbReference type="SMART" id="SM00831">
    <property type="entry name" value="Cation_ATPase_N"/>
    <property type="match status" value="1"/>
</dbReference>
<dbReference type="PANTHER" id="PTHR43294">
    <property type="entry name" value="SODIUM/POTASSIUM-TRANSPORTING ATPASE SUBUNIT ALPHA"/>
    <property type="match status" value="1"/>
</dbReference>
<dbReference type="STRING" id="198092.SAMN02745194_04000"/>
<dbReference type="GO" id="GO:0006883">
    <property type="term" value="P:intracellular sodium ion homeostasis"/>
    <property type="evidence" value="ECO:0007669"/>
    <property type="project" value="TreeGrafter"/>
</dbReference>
<evidence type="ECO:0000256" key="11">
    <source>
        <dbReference type="SAM" id="Phobius"/>
    </source>
</evidence>
<evidence type="ECO:0000256" key="1">
    <source>
        <dbReference type="ARBA" id="ARBA00004651"/>
    </source>
</evidence>
<dbReference type="InterPro" id="IPR036412">
    <property type="entry name" value="HAD-like_sf"/>
</dbReference>
<dbReference type="SFLD" id="SFLDF00027">
    <property type="entry name" value="p-type_atpase"/>
    <property type="match status" value="1"/>
</dbReference>
<dbReference type="Pfam" id="PF00702">
    <property type="entry name" value="Hydrolase"/>
    <property type="match status" value="1"/>
</dbReference>
<dbReference type="InterPro" id="IPR018303">
    <property type="entry name" value="ATPase_P-typ_P_site"/>
</dbReference>
<evidence type="ECO:0000256" key="2">
    <source>
        <dbReference type="ARBA" id="ARBA00005675"/>
    </source>
</evidence>
<dbReference type="GO" id="GO:0016887">
    <property type="term" value="F:ATP hydrolysis activity"/>
    <property type="evidence" value="ECO:0007669"/>
    <property type="project" value="InterPro"/>
</dbReference>
<dbReference type="GO" id="GO:0036376">
    <property type="term" value="P:sodium ion export across plasma membrane"/>
    <property type="evidence" value="ECO:0007669"/>
    <property type="project" value="TreeGrafter"/>
</dbReference>
<feature type="region of interest" description="Disordered" evidence="10">
    <location>
        <begin position="170"/>
        <end position="189"/>
    </location>
</feature>
<dbReference type="SUPFAM" id="SSF81665">
    <property type="entry name" value="Calcium ATPase, transmembrane domain M"/>
    <property type="match status" value="1"/>
</dbReference>
<dbReference type="InterPro" id="IPR023299">
    <property type="entry name" value="ATPase_P-typ_cyto_dom_N"/>
</dbReference>
<gene>
    <name evidence="13" type="ORF">SAMN02745194_04000</name>
</gene>
<dbReference type="GO" id="GO:0030007">
    <property type="term" value="P:intracellular potassium ion homeostasis"/>
    <property type="evidence" value="ECO:0007669"/>
    <property type="project" value="TreeGrafter"/>
</dbReference>
<keyword evidence="3" id="KW-1003">Cell membrane</keyword>
<evidence type="ECO:0000256" key="4">
    <source>
        <dbReference type="ARBA" id="ARBA00022692"/>
    </source>
</evidence>
<keyword evidence="6" id="KW-0067">ATP-binding</keyword>
<feature type="transmembrane region" description="Helical" evidence="11">
    <location>
        <begin position="272"/>
        <end position="296"/>
    </location>
</feature>
<dbReference type="GO" id="GO:1902600">
    <property type="term" value="P:proton transmembrane transport"/>
    <property type="evidence" value="ECO:0007669"/>
    <property type="project" value="TreeGrafter"/>
</dbReference>
<evidence type="ECO:0000313" key="13">
    <source>
        <dbReference type="EMBL" id="SHK03296.1"/>
    </source>
</evidence>
<dbReference type="InterPro" id="IPR008250">
    <property type="entry name" value="ATPase_P-typ_transduc_dom_A_sf"/>
</dbReference>
<keyword evidence="4 11" id="KW-0812">Transmembrane</keyword>
<dbReference type="Gene3D" id="3.40.50.1000">
    <property type="entry name" value="HAD superfamily/HAD-like"/>
    <property type="match status" value="1"/>
</dbReference>
<dbReference type="Gene3D" id="2.70.150.10">
    <property type="entry name" value="Calcium-transporting ATPase, cytoplasmic transduction domain A"/>
    <property type="match status" value="1"/>
</dbReference>
<feature type="transmembrane region" description="Helical" evidence="11">
    <location>
        <begin position="828"/>
        <end position="849"/>
    </location>
</feature>
<evidence type="ECO:0000256" key="6">
    <source>
        <dbReference type="ARBA" id="ARBA00022840"/>
    </source>
</evidence>
<evidence type="ECO:0000256" key="8">
    <source>
        <dbReference type="ARBA" id="ARBA00022989"/>
    </source>
</evidence>
<dbReference type="PANTHER" id="PTHR43294:SF21">
    <property type="entry name" value="CATION TRANSPORTING ATPASE"/>
    <property type="match status" value="1"/>
</dbReference>
<dbReference type="Pfam" id="PF00689">
    <property type="entry name" value="Cation_ATPase_C"/>
    <property type="match status" value="1"/>
</dbReference>
<evidence type="ECO:0000256" key="5">
    <source>
        <dbReference type="ARBA" id="ARBA00022741"/>
    </source>
</evidence>
<dbReference type="InterPro" id="IPR050510">
    <property type="entry name" value="Cation_transp_ATPase_P-type"/>
</dbReference>
<dbReference type="NCBIfam" id="TIGR01494">
    <property type="entry name" value="ATPase_P-type"/>
    <property type="match status" value="2"/>
</dbReference>
<protein>
    <submittedName>
        <fullName evidence="13">Ca2+-transporting ATPase</fullName>
    </submittedName>
</protein>
<keyword evidence="7" id="KW-1278">Translocase</keyword>
<organism evidence="13 14">
    <name type="scientific">Muricoccus roseus</name>
    <dbReference type="NCBI Taxonomy" id="198092"/>
    <lineage>
        <taxon>Bacteria</taxon>
        <taxon>Pseudomonadati</taxon>
        <taxon>Pseudomonadota</taxon>
        <taxon>Alphaproteobacteria</taxon>
        <taxon>Acetobacterales</taxon>
        <taxon>Roseomonadaceae</taxon>
        <taxon>Muricoccus</taxon>
    </lineage>
</organism>
<evidence type="ECO:0000313" key="14">
    <source>
        <dbReference type="Proteomes" id="UP000184387"/>
    </source>
</evidence>
<reference evidence="13 14" key="1">
    <citation type="submission" date="2016-11" db="EMBL/GenBank/DDBJ databases">
        <authorList>
            <person name="Jaros S."/>
            <person name="Januszkiewicz K."/>
            <person name="Wedrychowicz H."/>
        </authorList>
    </citation>
    <scope>NUCLEOTIDE SEQUENCE [LARGE SCALE GENOMIC DNA]</scope>
    <source>
        <strain evidence="13 14">DSM 14916</strain>
    </source>
</reference>
<dbReference type="SFLD" id="SFLDS00003">
    <property type="entry name" value="Haloacid_Dehalogenase"/>
    <property type="match status" value="1"/>
</dbReference>
<evidence type="ECO:0000256" key="9">
    <source>
        <dbReference type="ARBA" id="ARBA00023136"/>
    </source>
</evidence>
<dbReference type="InterPro" id="IPR001757">
    <property type="entry name" value="P_typ_ATPase"/>
</dbReference>
<keyword evidence="9 11" id="KW-0472">Membrane</keyword>
<dbReference type="InterPro" id="IPR044492">
    <property type="entry name" value="P_typ_ATPase_HD_dom"/>
</dbReference>
<dbReference type="Gene3D" id="1.20.1110.10">
    <property type="entry name" value="Calcium-transporting ATPase, transmembrane domain"/>
    <property type="match status" value="1"/>
</dbReference>
<dbReference type="AlphaFoldDB" id="A0A1M6P5Z6"/>
<feature type="transmembrane region" description="Helical" evidence="11">
    <location>
        <begin position="81"/>
        <end position="100"/>
    </location>
</feature>
<evidence type="ECO:0000256" key="7">
    <source>
        <dbReference type="ARBA" id="ARBA00022967"/>
    </source>
</evidence>
<keyword evidence="5" id="KW-0547">Nucleotide-binding</keyword>
<dbReference type="InterPro" id="IPR023214">
    <property type="entry name" value="HAD_sf"/>
</dbReference>
<feature type="transmembrane region" description="Helical" evidence="11">
    <location>
        <begin position="761"/>
        <end position="779"/>
    </location>
</feature>
<dbReference type="GO" id="GO:0005524">
    <property type="term" value="F:ATP binding"/>
    <property type="evidence" value="ECO:0007669"/>
    <property type="project" value="UniProtKB-KW"/>
</dbReference>
<dbReference type="Pfam" id="PF00122">
    <property type="entry name" value="E1-E2_ATPase"/>
    <property type="match status" value="1"/>
</dbReference>
<comment type="similarity">
    <text evidence="2">Belongs to the cation transport ATPase (P-type) (TC 3.A.3) family. Type IIA subfamily.</text>
</comment>
<feature type="transmembrane region" description="Helical" evidence="11">
    <location>
        <begin position="656"/>
        <end position="676"/>
    </location>
</feature>
<evidence type="ECO:0000256" key="3">
    <source>
        <dbReference type="ARBA" id="ARBA00022475"/>
    </source>
</evidence>
<dbReference type="InterPro" id="IPR059000">
    <property type="entry name" value="ATPase_P-type_domA"/>
</dbReference>
<dbReference type="SUPFAM" id="SSF81653">
    <property type="entry name" value="Calcium ATPase, transduction domain A"/>
    <property type="match status" value="1"/>
</dbReference>
<evidence type="ECO:0000259" key="12">
    <source>
        <dbReference type="SMART" id="SM00831"/>
    </source>
</evidence>
<dbReference type="SFLD" id="SFLDG00002">
    <property type="entry name" value="C1.7:_P-type_atpase_like"/>
    <property type="match status" value="1"/>
</dbReference>
<proteinExistence type="inferred from homology"/>
<dbReference type="PRINTS" id="PR00120">
    <property type="entry name" value="HATPASE"/>
</dbReference>
<feature type="domain" description="Cation-transporting P-type ATPase N-terminal" evidence="12">
    <location>
        <begin position="12"/>
        <end position="77"/>
    </location>
</feature>
<evidence type="ECO:0000256" key="10">
    <source>
        <dbReference type="SAM" id="MobiDB-lite"/>
    </source>
</evidence>
<feature type="transmembrane region" description="Helical" evidence="11">
    <location>
        <begin position="244"/>
        <end position="266"/>
    </location>
</feature>